<dbReference type="AlphaFoldDB" id="A0A564ZMG6"/>
<evidence type="ECO:0000256" key="1">
    <source>
        <dbReference type="SAM" id="MobiDB-lite"/>
    </source>
</evidence>
<gene>
    <name evidence="2" type="ORF">MELA_02923</name>
</gene>
<name>A0A564ZMG6_9BACT</name>
<evidence type="ECO:0000313" key="2">
    <source>
        <dbReference type="EMBL" id="VUZ86519.1"/>
    </source>
</evidence>
<proteinExistence type="predicted"/>
<accession>A0A564ZMG6</accession>
<evidence type="ECO:0000313" key="3">
    <source>
        <dbReference type="Proteomes" id="UP000334340"/>
    </source>
</evidence>
<keyword evidence="3" id="KW-1185">Reference proteome</keyword>
<feature type="region of interest" description="Disordered" evidence="1">
    <location>
        <begin position="245"/>
        <end position="277"/>
    </location>
</feature>
<dbReference type="Proteomes" id="UP000334340">
    <property type="component" value="Unassembled WGS sequence"/>
</dbReference>
<sequence>MVPKRVQDRLVRSIAKFQQVIKIAKDRDVNESDTVSIIKDVLAEVFGYDKYLDVTSEFAVRGTYCDLAIKIDGKVEYLIEAKAIGLDLKDGHLRQAIDYGANNGVQWVILTNANSWQVYKIRFEQPIAYDLVCAFNFLELNPKNDEHIEMLFVVCKEGLAKDAREEFHEKTLTVNRFVLGALILTDDVVSVIRRELRKLSDGVLVSSEEICKVLRGEVLKRDVVEGDEAAKTSARIRKFYGKIARRARSTSDDKKDSGVDTPPIGDAYLSEAPASQD</sequence>
<organism evidence="2 3">
    <name type="scientific">Candidatus Methylomirabilis lanthanidiphila</name>
    <dbReference type="NCBI Taxonomy" id="2211376"/>
    <lineage>
        <taxon>Bacteria</taxon>
        <taxon>Candidatus Methylomirabilota</taxon>
        <taxon>Candidatus Methylomirabilia</taxon>
        <taxon>Candidatus Methylomirabilales</taxon>
        <taxon>Candidatus Methylomirabilaceae</taxon>
        <taxon>Candidatus Methylomirabilis</taxon>
    </lineage>
</organism>
<feature type="compositionally biased region" description="Basic and acidic residues" evidence="1">
    <location>
        <begin position="249"/>
        <end position="258"/>
    </location>
</feature>
<reference evidence="2 3" key="1">
    <citation type="submission" date="2019-07" db="EMBL/GenBank/DDBJ databases">
        <authorList>
            <person name="Cremers G."/>
        </authorList>
    </citation>
    <scope>NUCLEOTIDE SEQUENCE [LARGE SCALE GENOMIC DNA]</scope>
</reference>
<dbReference type="EMBL" id="CABIKM010000064">
    <property type="protein sequence ID" value="VUZ86519.1"/>
    <property type="molecule type" value="Genomic_DNA"/>
</dbReference>
<protein>
    <submittedName>
        <fullName evidence="2">Uncharacterized protein</fullName>
    </submittedName>
</protein>